<keyword evidence="4" id="KW-1185">Reference proteome</keyword>
<dbReference type="Gene3D" id="2.40.50.100">
    <property type="match status" value="2"/>
</dbReference>
<keyword evidence="2" id="KW-1133">Transmembrane helix</keyword>
<dbReference type="EMBL" id="BMLI01000004">
    <property type="protein sequence ID" value="GGN12393.1"/>
    <property type="molecule type" value="Genomic_DNA"/>
</dbReference>
<evidence type="ECO:0000256" key="2">
    <source>
        <dbReference type="SAM" id="Phobius"/>
    </source>
</evidence>
<dbReference type="RefSeq" id="WP_019945258.1">
    <property type="nucleotide sequence ID" value="NZ_BMLI01000004.1"/>
</dbReference>
<feature type="coiled-coil region" evidence="1">
    <location>
        <begin position="218"/>
        <end position="255"/>
    </location>
</feature>
<comment type="caution">
    <text evidence="3">The sequence shown here is derived from an EMBL/GenBank/DDBJ whole genome shotgun (WGS) entry which is preliminary data.</text>
</comment>
<dbReference type="InterPro" id="IPR050739">
    <property type="entry name" value="MFP"/>
</dbReference>
<keyword evidence="2" id="KW-0472">Membrane</keyword>
<name>A0ABQ2ILP7_9BACT</name>
<evidence type="ECO:0000313" key="4">
    <source>
        <dbReference type="Proteomes" id="UP000632339"/>
    </source>
</evidence>
<feature type="transmembrane region" description="Helical" evidence="2">
    <location>
        <begin position="33"/>
        <end position="53"/>
    </location>
</feature>
<dbReference type="Gene3D" id="1.10.287.470">
    <property type="entry name" value="Helix hairpin bin"/>
    <property type="match status" value="1"/>
</dbReference>
<dbReference type="Gene3D" id="2.40.30.170">
    <property type="match status" value="1"/>
</dbReference>
<keyword evidence="1" id="KW-0175">Coiled coil</keyword>
<keyword evidence="2" id="KW-0812">Transmembrane</keyword>
<evidence type="ECO:0000313" key="3">
    <source>
        <dbReference type="EMBL" id="GGN12393.1"/>
    </source>
</evidence>
<evidence type="ECO:0000256" key="1">
    <source>
        <dbReference type="SAM" id="Coils"/>
    </source>
</evidence>
<protein>
    <submittedName>
        <fullName evidence="3">Biotin attachment protein</fullName>
    </submittedName>
</protein>
<sequence>MAKHSNDLTKRKDWEELGILSEQRLLKTKGSRLLGRIMLILLFIFLIVLFLPWRQTIPGRGTVTALRPEDRPQTVQNQIGGRIEHWAVREGQQVKKGDTILVVSEISQSYFDPNLPTRLQEQLHAKEGSEDAASQKMQATHAQIRALTTGLEVQLAAARNKVEQAENYVHIDSADLVATRKFYEISKARLDRYEEGYKNGLFSLTDIESRRLKLQEDNAKVISQVNKLNNSKQSLQNARIDLDNIQAKYQESVAKAQSDLSSALSSKVSAQGDIAKLRNEISNIDIRRGLYVVRAPQDGFVVKTLKAGIGENIKEGESIATLQPLKPLVAAEIYVNAMDVPLILEQSDVRLQFEGWPSVQFAGWPSVAVGTFAGKVSVIDMVSSSGGKYRLLVTPTHPVPANDEEWPIQLRQGSGVYGRVILRSVPLWYEIWRMLNGFPPSLEKEPEKTESK</sequence>
<accession>A0ABQ2ILP7</accession>
<gene>
    <name evidence="3" type="ORF">GCM10010967_55540</name>
</gene>
<dbReference type="Proteomes" id="UP000632339">
    <property type="component" value="Unassembled WGS sequence"/>
</dbReference>
<reference evidence="4" key="1">
    <citation type="journal article" date="2019" name="Int. J. Syst. Evol. Microbiol.">
        <title>The Global Catalogue of Microorganisms (GCM) 10K type strain sequencing project: providing services to taxonomists for standard genome sequencing and annotation.</title>
        <authorList>
            <consortium name="The Broad Institute Genomics Platform"/>
            <consortium name="The Broad Institute Genome Sequencing Center for Infectious Disease"/>
            <person name="Wu L."/>
            <person name="Ma J."/>
        </authorList>
    </citation>
    <scope>NUCLEOTIDE SEQUENCE [LARGE SCALE GENOMIC DNA]</scope>
    <source>
        <strain evidence="4">CGMCC 1.6375</strain>
    </source>
</reference>
<dbReference type="PANTHER" id="PTHR30386">
    <property type="entry name" value="MEMBRANE FUSION SUBUNIT OF EMRAB-TOLC MULTIDRUG EFFLUX PUMP"/>
    <property type="match status" value="1"/>
</dbReference>
<organism evidence="3 4">
    <name type="scientific">Dyadobacter beijingensis</name>
    <dbReference type="NCBI Taxonomy" id="365489"/>
    <lineage>
        <taxon>Bacteria</taxon>
        <taxon>Pseudomonadati</taxon>
        <taxon>Bacteroidota</taxon>
        <taxon>Cytophagia</taxon>
        <taxon>Cytophagales</taxon>
        <taxon>Spirosomataceae</taxon>
        <taxon>Dyadobacter</taxon>
    </lineage>
</organism>
<proteinExistence type="predicted"/>